<gene>
    <name evidence="4" type="ORF">AZI86_02135</name>
</gene>
<dbReference type="AlphaFoldDB" id="A0A150WNY3"/>
<dbReference type="OrthoDB" id="9554601at2"/>
<reference evidence="4 5" key="1">
    <citation type="submission" date="2016-03" db="EMBL/GenBank/DDBJ databases">
        <authorList>
            <person name="Ploux O."/>
        </authorList>
    </citation>
    <scope>NUCLEOTIDE SEQUENCE [LARGE SCALE GENOMIC DNA]</scope>
    <source>
        <strain evidence="4 5">R0</strain>
    </source>
</reference>
<evidence type="ECO:0000313" key="5">
    <source>
        <dbReference type="Proteomes" id="UP000075320"/>
    </source>
</evidence>
<comment type="subcellular location">
    <subcellularLocation>
        <location evidence="1">Secreted</location>
    </subcellularLocation>
</comment>
<feature type="domain" description="Pre-toxin TG" evidence="3">
    <location>
        <begin position="326"/>
        <end position="373"/>
    </location>
</feature>
<keyword evidence="2" id="KW-0964">Secreted</keyword>
<keyword evidence="5" id="KW-1185">Reference proteome</keyword>
<dbReference type="EMBL" id="LUKE01000001">
    <property type="protein sequence ID" value="KYG65895.1"/>
    <property type="molecule type" value="Genomic_DNA"/>
</dbReference>
<protein>
    <recommendedName>
        <fullName evidence="3">Pre-toxin TG domain-containing protein</fullName>
    </recommendedName>
</protein>
<organism evidence="4 5">
    <name type="scientific">Bdellovibrio bacteriovorus</name>
    <dbReference type="NCBI Taxonomy" id="959"/>
    <lineage>
        <taxon>Bacteria</taxon>
        <taxon>Pseudomonadati</taxon>
        <taxon>Bdellovibrionota</taxon>
        <taxon>Bdellovibrionia</taxon>
        <taxon>Bdellovibrionales</taxon>
        <taxon>Pseudobdellovibrionaceae</taxon>
        <taxon>Bdellovibrio</taxon>
    </lineage>
</organism>
<dbReference type="Proteomes" id="UP000075320">
    <property type="component" value="Unassembled WGS sequence"/>
</dbReference>
<proteinExistence type="predicted"/>
<name>A0A150WNY3_BDEBC</name>
<accession>A0A150WNY3</accession>
<dbReference type="RefSeq" id="WP_061833454.1">
    <property type="nucleotide sequence ID" value="NZ_LUKE01000001.1"/>
</dbReference>
<dbReference type="GO" id="GO:0005576">
    <property type="term" value="C:extracellular region"/>
    <property type="evidence" value="ECO:0007669"/>
    <property type="project" value="UniProtKB-SubCell"/>
</dbReference>
<evidence type="ECO:0000256" key="2">
    <source>
        <dbReference type="ARBA" id="ARBA00022525"/>
    </source>
</evidence>
<evidence type="ECO:0000256" key="1">
    <source>
        <dbReference type="ARBA" id="ARBA00004613"/>
    </source>
</evidence>
<comment type="caution">
    <text evidence="4">The sequence shown here is derived from an EMBL/GenBank/DDBJ whole genome shotgun (WGS) entry which is preliminary data.</text>
</comment>
<dbReference type="InterPro" id="IPR027797">
    <property type="entry name" value="PT-TG_dom"/>
</dbReference>
<dbReference type="Pfam" id="PF14449">
    <property type="entry name" value="PT-TG"/>
    <property type="match status" value="1"/>
</dbReference>
<evidence type="ECO:0000259" key="3">
    <source>
        <dbReference type="Pfam" id="PF14449"/>
    </source>
</evidence>
<evidence type="ECO:0000313" key="4">
    <source>
        <dbReference type="EMBL" id="KYG65895.1"/>
    </source>
</evidence>
<sequence>MRLFIKLALIVCGLLLSQCGTVPKNIPTFSKEVIEPQVQEKITLYQIDVVKIKKDMARLKEIIKRKKVLSPQDEALHRSLLQAYKQLKYRPFEGQLSIPPKTALTLPLKSYCLEGGKAAPQSDEVFQWRKNNGKFLYLKEILKLSAEGKYDQADIQQIVWGLHNQTLWENYPEAEQSILKRIDVNAPLKLPSKIKSEFKDKIFDEMTGKVPGEIFKAADLVKGRYYDYQDFMQATMSAKAQGAVPKQRLSSVEGTSLYVLTQSEGFDRQEVSFFNTTDQPQSLSLYDYYQAPFRQNVQAIAAYFGWNSERELLAGLEKLLYDDMVRAGFGFVPGLNDLIDLYEAGTGKNFFTDEYLTDQERFMAAIGVLAGSGEAYRYADKVLHGPVSYADDVQKKYRQIKNMESYKTLEKLSRDVEELNISHDWRVKVSKGSKKELQGIEFLDPNNDHIRVRVMPGKPNSEYRNSRDAYIRVSKDGKYYDKNGIKLEVEDTDDSHIPFGDFDISKFPWIKPEVE</sequence>